<evidence type="ECO:0000256" key="1">
    <source>
        <dbReference type="ARBA" id="ARBA00004370"/>
    </source>
</evidence>
<dbReference type="PANTHER" id="PTHR22746:SF10">
    <property type="entry name" value="GUANINE NUCLEOTIDE EXCHANGE FACTOR SUBUNIT RIC1"/>
    <property type="match status" value="1"/>
</dbReference>
<dbReference type="Pfam" id="PF07064">
    <property type="entry name" value="RIC1"/>
    <property type="match status" value="1"/>
</dbReference>
<sequence length="1241" mass="141843">MASFGYGWPKVLSPKLHNESLSLESETFYPIDLVIDEHRSKLAVLYDDRVVFWTTGRIRVVTGKLSLCRYNKEKGSVKGCCFRYDGNRCAILLERSFLLIYKLEPFHAPPGRSSWFDFVSSSEGNSQEKESQSTNKWADEYILPILLIEKDISSSEEESILACKSCPSGIILVNSTLEVICVSWEGELFWRTSIGRLLSLDTIGCENGRSEGSVSLDYHNGTDLCGLTLNFSGVALLLKVGEEGHSLPGIDDCFILRENDASCIALEPQQCLAAVGLRNGSVEIYNTSVFLTGQPVCLRSLSLDSLYFSVSDIGRVVSLQWTSDGNCIAVGYEKAGVVVWSNFGHCVFHTFSSFEHPKEEMRYLAETIQEMQNNHEQLGQTDPSSSIYGETKMESFKQGYLFRHTKAVCWGAFGYSLFVLGSIDYTRNHWEAQSFVPFLLFELSFLKTGFSKGSCQNEATRSFLLGPDFFVSEDNAMIHYPDMMSSKKKMIRHIEAPYEYVSNNWPLRSISVNDDKSFVAVSGKHGVAIYNTRSRRWRLFGDVVEERMIQCCSLCWYGRSIIIGNELAIQNRKTHRYELLIFPRDSLYFSAIQAQIPLQGAPLLLDARKDGFVLVFADDLQLRLLKLESDRSKTKFTYSTCWTFHITVEAPLASPRRITRWRSCGTFVSSVRLYPKQPCENDIPYQVLLLKSTGSLILLDISNGISVPLLRMVHSFWFHNTDCLPVGTVNSPPLIIWAVAEEGIYCLFDSSCTQVDSVSPSLTQSPSNMAYNSRFVSHKWFHGDLNIYPLGVVGFGGFLAGVCPLQTASVTITLDNIYCRLPCFGIQIERQEFISKLFLCWLADETLEDMQCLKWMESCSEWEHFENCLERCLYELLIHVEAKRNNRSLSHEETSELQVMEPLPSTSLTFSINEEYALDRFMRLAKYFGEYEDVIVGCARKMDRKYWNLLFSYVGEPCLLFENCCLTKRLTIAAAFLKVIQEWWDLQVAAMHAWRLLQSCLNEERIDIAEQVVLFLGRAAMEGLFSYPDFEIREEDKRLLENGVVVGCNDDRAVHPVNALLLQNMGKCLERMQWRQALNISMCFGISLADYWKVMESSFQYKPLSHVLLSLHNSFQWPFPSSDVVCKKWRLLGEDLLVSNEEQVFEKLYDWKKITFQYEKLNGYKGEKYYQIIRQRLQYLTGHAFVSEQWELVLCGLTMLLSCEELRVLLNLHTGWVASYVEGLEKTHIAGYATLASKWYS</sequence>
<protein>
    <recommendedName>
        <fullName evidence="3">RIC1 C-terminal alpha solenoid region domain-containing protein</fullName>
    </recommendedName>
</protein>
<dbReference type="Proteomes" id="UP000030680">
    <property type="component" value="Unassembled WGS sequence"/>
</dbReference>
<dbReference type="GO" id="GO:0000139">
    <property type="term" value="C:Golgi membrane"/>
    <property type="evidence" value="ECO:0007669"/>
    <property type="project" value="TreeGrafter"/>
</dbReference>
<dbReference type="EMBL" id="KB454518">
    <property type="protein sequence ID" value="EME28581.1"/>
    <property type="molecule type" value="Genomic_DNA"/>
</dbReference>
<evidence type="ECO:0000313" key="5">
    <source>
        <dbReference type="Proteomes" id="UP000030680"/>
    </source>
</evidence>
<accession>M2VZ36</accession>
<dbReference type="InterPro" id="IPR036322">
    <property type="entry name" value="WD40_repeat_dom_sf"/>
</dbReference>
<dbReference type="KEGG" id="gsl:Gasu_39580"/>
<feature type="domain" description="RIC1 C-terminal alpha solenoid region" evidence="3">
    <location>
        <begin position="851"/>
        <end position="1018"/>
    </location>
</feature>
<evidence type="ECO:0000256" key="2">
    <source>
        <dbReference type="ARBA" id="ARBA00023136"/>
    </source>
</evidence>
<dbReference type="OrthoDB" id="67540at2759"/>
<evidence type="ECO:0000259" key="3">
    <source>
        <dbReference type="Pfam" id="PF07064"/>
    </source>
</evidence>
<dbReference type="SUPFAM" id="SSF50978">
    <property type="entry name" value="WD40 repeat-like"/>
    <property type="match status" value="1"/>
</dbReference>
<dbReference type="Pfam" id="PF25440">
    <property type="entry name" value="Beta-prop_RIC1_2nd"/>
    <property type="match status" value="1"/>
</dbReference>
<dbReference type="Gene3D" id="2.130.10.10">
    <property type="entry name" value="YVTN repeat-like/Quinoprotein amine dehydrogenase"/>
    <property type="match status" value="1"/>
</dbReference>
<gene>
    <name evidence="4" type="ORF">Gasu_39580</name>
</gene>
<dbReference type="RefSeq" id="XP_005705101.1">
    <property type="nucleotide sequence ID" value="XM_005705044.1"/>
</dbReference>
<dbReference type="OMA" id="NCLAVGW"/>
<dbReference type="GeneID" id="17087442"/>
<keyword evidence="5" id="KW-1185">Reference proteome</keyword>
<dbReference type="STRING" id="130081.M2VZ36"/>
<dbReference type="GO" id="GO:0005829">
    <property type="term" value="C:cytosol"/>
    <property type="evidence" value="ECO:0007669"/>
    <property type="project" value="TreeGrafter"/>
</dbReference>
<dbReference type="PANTHER" id="PTHR22746">
    <property type="entry name" value="RAB6A-GEF COMPLEX PARTNER PROTEIN 1"/>
    <property type="match status" value="1"/>
</dbReference>
<dbReference type="AlphaFoldDB" id="M2VZ36"/>
<proteinExistence type="predicted"/>
<dbReference type="eggNOG" id="KOG2006">
    <property type="taxonomic scope" value="Eukaryota"/>
</dbReference>
<evidence type="ECO:0000313" key="4">
    <source>
        <dbReference type="EMBL" id="EME28581.1"/>
    </source>
</evidence>
<comment type="subcellular location">
    <subcellularLocation>
        <location evidence="1">Membrane</location>
    </subcellularLocation>
</comment>
<dbReference type="InterPro" id="IPR040096">
    <property type="entry name" value="Ric1"/>
</dbReference>
<dbReference type="InterPro" id="IPR015943">
    <property type="entry name" value="WD40/YVTN_repeat-like_dom_sf"/>
</dbReference>
<name>M2VZ36_GALSU</name>
<dbReference type="GO" id="GO:0034066">
    <property type="term" value="C:Ric1-Rgp1 guanyl-nucleotide exchange factor complex"/>
    <property type="evidence" value="ECO:0007669"/>
    <property type="project" value="InterPro"/>
</dbReference>
<dbReference type="Gramene" id="EME28581">
    <property type="protein sequence ID" value="EME28581"/>
    <property type="gene ID" value="Gasu_39580"/>
</dbReference>
<dbReference type="GO" id="GO:0006886">
    <property type="term" value="P:intracellular protein transport"/>
    <property type="evidence" value="ECO:0007669"/>
    <property type="project" value="InterPro"/>
</dbReference>
<dbReference type="GO" id="GO:0042147">
    <property type="term" value="P:retrograde transport, endosome to Golgi"/>
    <property type="evidence" value="ECO:0007669"/>
    <property type="project" value="TreeGrafter"/>
</dbReference>
<organism evidence="4 5">
    <name type="scientific">Galdieria sulphuraria</name>
    <name type="common">Red alga</name>
    <dbReference type="NCBI Taxonomy" id="130081"/>
    <lineage>
        <taxon>Eukaryota</taxon>
        <taxon>Rhodophyta</taxon>
        <taxon>Bangiophyceae</taxon>
        <taxon>Galdieriales</taxon>
        <taxon>Galdieriaceae</taxon>
        <taxon>Galdieria</taxon>
    </lineage>
</organism>
<keyword evidence="2" id="KW-0472">Membrane</keyword>
<reference evidence="5" key="1">
    <citation type="journal article" date="2013" name="Science">
        <title>Gene transfer from bacteria and archaea facilitated evolution of an extremophilic eukaryote.</title>
        <authorList>
            <person name="Schonknecht G."/>
            <person name="Chen W.H."/>
            <person name="Ternes C.M."/>
            <person name="Barbier G.G."/>
            <person name="Shrestha R.P."/>
            <person name="Stanke M."/>
            <person name="Brautigam A."/>
            <person name="Baker B.J."/>
            <person name="Banfield J.F."/>
            <person name="Garavito R.M."/>
            <person name="Carr K."/>
            <person name="Wilkerson C."/>
            <person name="Rensing S.A."/>
            <person name="Gagneul D."/>
            <person name="Dickenson N.E."/>
            <person name="Oesterhelt C."/>
            <person name="Lercher M.J."/>
            <person name="Weber A.P."/>
        </authorList>
    </citation>
    <scope>NUCLEOTIDE SEQUENCE [LARGE SCALE GENOMIC DNA]</scope>
    <source>
        <strain evidence="5">074W</strain>
    </source>
</reference>
<dbReference type="InterPro" id="IPR009771">
    <property type="entry name" value="RIC1_C"/>
</dbReference>